<sequence length="227" mass="25941">MVIPCLVVKKFSNQKFHLSLIGITFHGQVKNIFLGMIIGFADVIVLYLILWKMKFIRFKGLGFGFYAGSEVIKSVFNVFLIAIFAGICEEIFFRGVLLNYFSKAKGNLLALIVSSVIFTIFHTGRYHDFLVLTGVFIMAVVLGCSFIYTNSLCLGIGIHFAVDFFTNLVSLNEPNFFIINLSDKLNSYNFEKNFICAQSIIMFFIFMLIFGVRKIRRGNDYELKETR</sequence>
<feature type="domain" description="CAAX prenyl protease 2/Lysostaphin resistance protein A-like" evidence="2">
    <location>
        <begin position="74"/>
        <end position="165"/>
    </location>
</feature>
<dbReference type="RefSeq" id="WP_406785956.1">
    <property type="nucleotide sequence ID" value="NZ_JBJIAA010000002.1"/>
</dbReference>
<dbReference type="PANTHER" id="PTHR39430">
    <property type="entry name" value="MEMBRANE-ASSOCIATED PROTEASE-RELATED"/>
    <property type="match status" value="1"/>
</dbReference>
<reference evidence="3 4" key="1">
    <citation type="submission" date="2024-11" db="EMBL/GenBank/DDBJ databases">
        <authorList>
            <person name="Heng Y.C."/>
            <person name="Lim A.C.H."/>
            <person name="Lee J.K.Y."/>
            <person name="Kittelmann S."/>
        </authorList>
    </citation>
    <scope>NUCLEOTIDE SEQUENCE [LARGE SCALE GENOMIC DNA]</scope>
    <source>
        <strain evidence="3 4">WILCCON 0114</strain>
    </source>
</reference>
<gene>
    <name evidence="3" type="ORF">ACJDT4_02530</name>
</gene>
<dbReference type="PANTHER" id="PTHR39430:SF1">
    <property type="entry name" value="PROTEASE"/>
    <property type="match status" value="1"/>
</dbReference>
<keyword evidence="1" id="KW-0472">Membrane</keyword>
<feature type="transmembrane region" description="Helical" evidence="1">
    <location>
        <begin position="129"/>
        <end position="162"/>
    </location>
</feature>
<name>A0ABW8T9U4_9CLOT</name>
<evidence type="ECO:0000256" key="1">
    <source>
        <dbReference type="SAM" id="Phobius"/>
    </source>
</evidence>
<feature type="transmembrane region" description="Helical" evidence="1">
    <location>
        <begin position="192"/>
        <end position="212"/>
    </location>
</feature>
<dbReference type="InterPro" id="IPR003675">
    <property type="entry name" value="Rce1/LyrA-like_dom"/>
</dbReference>
<keyword evidence="4" id="KW-1185">Reference proteome</keyword>
<dbReference type="EMBL" id="JBJIAA010000002">
    <property type="protein sequence ID" value="MFL0249283.1"/>
    <property type="molecule type" value="Genomic_DNA"/>
</dbReference>
<feature type="transmembrane region" description="Helical" evidence="1">
    <location>
        <begin position="32"/>
        <end position="50"/>
    </location>
</feature>
<comment type="caution">
    <text evidence="3">The sequence shown here is derived from an EMBL/GenBank/DDBJ whole genome shotgun (WGS) entry which is preliminary data.</text>
</comment>
<dbReference type="Proteomes" id="UP001623592">
    <property type="component" value="Unassembled WGS sequence"/>
</dbReference>
<evidence type="ECO:0000313" key="4">
    <source>
        <dbReference type="Proteomes" id="UP001623592"/>
    </source>
</evidence>
<accession>A0ABW8T9U4</accession>
<protein>
    <submittedName>
        <fullName evidence="3">CPBP family intramembrane glutamic endopeptidase</fullName>
        <ecNumber evidence="3">3.4.-.-</ecNumber>
    </submittedName>
</protein>
<dbReference type="Pfam" id="PF02517">
    <property type="entry name" value="Rce1-like"/>
    <property type="match status" value="1"/>
</dbReference>
<evidence type="ECO:0000313" key="3">
    <source>
        <dbReference type="EMBL" id="MFL0249283.1"/>
    </source>
</evidence>
<feature type="transmembrane region" description="Helical" evidence="1">
    <location>
        <begin position="104"/>
        <end position="122"/>
    </location>
</feature>
<organism evidence="3 4">
    <name type="scientific">Clostridium neuense</name>
    <dbReference type="NCBI Taxonomy" id="1728934"/>
    <lineage>
        <taxon>Bacteria</taxon>
        <taxon>Bacillati</taxon>
        <taxon>Bacillota</taxon>
        <taxon>Clostridia</taxon>
        <taxon>Eubacteriales</taxon>
        <taxon>Clostridiaceae</taxon>
        <taxon>Clostridium</taxon>
    </lineage>
</organism>
<feature type="transmembrane region" description="Helical" evidence="1">
    <location>
        <begin position="71"/>
        <end position="92"/>
    </location>
</feature>
<evidence type="ECO:0000259" key="2">
    <source>
        <dbReference type="Pfam" id="PF02517"/>
    </source>
</evidence>
<keyword evidence="1" id="KW-1133">Transmembrane helix</keyword>
<dbReference type="EC" id="3.4.-.-" evidence="3"/>
<proteinExistence type="predicted"/>
<keyword evidence="3" id="KW-0378">Hydrolase</keyword>
<keyword evidence="1" id="KW-0812">Transmembrane</keyword>
<dbReference type="GO" id="GO:0016787">
    <property type="term" value="F:hydrolase activity"/>
    <property type="evidence" value="ECO:0007669"/>
    <property type="project" value="UniProtKB-KW"/>
</dbReference>